<dbReference type="SUPFAM" id="SSF46689">
    <property type="entry name" value="Homeodomain-like"/>
    <property type="match status" value="2"/>
</dbReference>
<dbReference type="InterPro" id="IPR011051">
    <property type="entry name" value="RmlC_Cupin_sf"/>
</dbReference>
<dbReference type="EMBL" id="CBCJ010000078">
    <property type="protein sequence ID" value="CDA70647.1"/>
    <property type="molecule type" value="Genomic_DNA"/>
</dbReference>
<proteinExistence type="predicted"/>
<dbReference type="PANTHER" id="PTHR11019">
    <property type="entry name" value="HTH-TYPE TRANSCRIPTIONAL REGULATOR NIMR"/>
    <property type="match status" value="1"/>
</dbReference>
<dbReference type="Pfam" id="PF07883">
    <property type="entry name" value="Cupin_2"/>
    <property type="match status" value="1"/>
</dbReference>
<dbReference type="InterPro" id="IPR018060">
    <property type="entry name" value="HTH_AraC"/>
</dbReference>
<dbReference type="Gene3D" id="2.60.120.10">
    <property type="entry name" value="Jelly Rolls"/>
    <property type="match status" value="1"/>
</dbReference>
<evidence type="ECO:0000259" key="4">
    <source>
        <dbReference type="PROSITE" id="PS01124"/>
    </source>
</evidence>
<dbReference type="SUPFAM" id="SSF51182">
    <property type="entry name" value="RmlC-like cupins"/>
    <property type="match status" value="1"/>
</dbReference>
<evidence type="ECO:0000256" key="2">
    <source>
        <dbReference type="ARBA" id="ARBA00023125"/>
    </source>
</evidence>
<dbReference type="Gene3D" id="1.10.10.60">
    <property type="entry name" value="Homeodomain-like"/>
    <property type="match status" value="2"/>
</dbReference>
<evidence type="ECO:0000313" key="5">
    <source>
        <dbReference type="EMBL" id="CDA70647.1"/>
    </source>
</evidence>
<organism evidence="5 6">
    <name type="scientific">Phocaeicola coprocola CAG:162</name>
    <dbReference type="NCBI Taxonomy" id="1263040"/>
    <lineage>
        <taxon>Bacteria</taxon>
        <taxon>Pseudomonadati</taxon>
        <taxon>Bacteroidota</taxon>
        <taxon>Bacteroidia</taxon>
        <taxon>Bacteroidales</taxon>
        <taxon>Bacteroidaceae</taxon>
        <taxon>Phocaeicola</taxon>
    </lineage>
</organism>
<name>R6CZ49_9BACT</name>
<comment type="caution">
    <text evidence="5">The sequence shown here is derived from an EMBL/GenBank/DDBJ whole genome shotgun (WGS) entry which is preliminary data.</text>
</comment>
<sequence length="268" mass="30715">MQITPENSVTEERLSLIEEIPANVIFTKVTGREEVSLHSHVHNRHQVIYILSGTLHVEVAGSSYFVTGRHLIWIPNGVEHRLSSNNTQISLLTSYFCLKDIREDCFAIYKTDELVVRNLNFISTHEYVDKSRTPEIFAFAMGFFGVLPYICKEASFPAQPFIIPKDIRLLPVLDYIKANLNQDLSIEHVAFCFGFSVRNLTRLFTNSGIRFVHYLNYLRIVRAIEILTDNAMNIEQTAYEVGFNSPNSFGRVFKQITGESPSDYIKKL</sequence>
<reference evidence="5" key="1">
    <citation type="submission" date="2012-11" db="EMBL/GenBank/DDBJ databases">
        <title>Dependencies among metagenomic species, viruses, plasmids and units of genetic variation.</title>
        <authorList>
            <person name="Nielsen H.B."/>
            <person name="Almeida M."/>
            <person name="Juncker A.S."/>
            <person name="Rasmussen S."/>
            <person name="Li J."/>
            <person name="Sunagawa S."/>
            <person name="Plichta D."/>
            <person name="Gautier L."/>
            <person name="Le Chatelier E."/>
            <person name="Peletier E."/>
            <person name="Bonde I."/>
            <person name="Nielsen T."/>
            <person name="Manichanh C."/>
            <person name="Arumugam M."/>
            <person name="Batto J."/>
            <person name="Santos M.B.Q.D."/>
            <person name="Blom N."/>
            <person name="Borruel N."/>
            <person name="Burgdorf K.S."/>
            <person name="Boumezbeur F."/>
            <person name="Casellas F."/>
            <person name="Dore J."/>
            <person name="Guarner F."/>
            <person name="Hansen T."/>
            <person name="Hildebrand F."/>
            <person name="Kaas R.S."/>
            <person name="Kennedy S."/>
            <person name="Kristiansen K."/>
            <person name="Kultima J.R."/>
            <person name="Leonard P."/>
            <person name="Levenez F."/>
            <person name="Lund O."/>
            <person name="Moumen B."/>
            <person name="Le Paslier D."/>
            <person name="Pons N."/>
            <person name="Pedersen O."/>
            <person name="Prifti E."/>
            <person name="Qin J."/>
            <person name="Raes J."/>
            <person name="Tap J."/>
            <person name="Tims S."/>
            <person name="Ussery D.W."/>
            <person name="Yamada T."/>
            <person name="MetaHit consortium"/>
            <person name="Renault P."/>
            <person name="Sicheritz-Ponten T."/>
            <person name="Bork P."/>
            <person name="Wang J."/>
            <person name="Brunak S."/>
            <person name="Ehrlich S.D."/>
        </authorList>
    </citation>
    <scope>NUCLEOTIDE SEQUENCE [LARGE SCALE GENOMIC DNA]</scope>
</reference>
<keyword evidence="2" id="KW-0238">DNA-binding</keyword>
<dbReference type="InterPro" id="IPR009057">
    <property type="entry name" value="Homeodomain-like_sf"/>
</dbReference>
<evidence type="ECO:0000256" key="3">
    <source>
        <dbReference type="ARBA" id="ARBA00023163"/>
    </source>
</evidence>
<evidence type="ECO:0000256" key="1">
    <source>
        <dbReference type="ARBA" id="ARBA00023015"/>
    </source>
</evidence>
<protein>
    <recommendedName>
        <fullName evidence="4">HTH araC/xylS-type domain-containing protein</fullName>
    </recommendedName>
</protein>
<evidence type="ECO:0000313" key="6">
    <source>
        <dbReference type="Proteomes" id="UP000018362"/>
    </source>
</evidence>
<dbReference type="InterPro" id="IPR014710">
    <property type="entry name" value="RmlC-like_jellyroll"/>
</dbReference>
<keyword evidence="3" id="KW-0804">Transcription</keyword>
<keyword evidence="1" id="KW-0805">Transcription regulation</keyword>
<dbReference type="AlphaFoldDB" id="R6CZ49"/>
<dbReference type="Pfam" id="PF12833">
    <property type="entry name" value="HTH_18"/>
    <property type="match status" value="1"/>
</dbReference>
<accession>R6CZ49</accession>
<dbReference type="GO" id="GO:0003700">
    <property type="term" value="F:DNA-binding transcription factor activity"/>
    <property type="evidence" value="ECO:0007669"/>
    <property type="project" value="InterPro"/>
</dbReference>
<feature type="domain" description="HTH araC/xylS-type" evidence="4">
    <location>
        <begin position="170"/>
        <end position="267"/>
    </location>
</feature>
<dbReference type="RefSeq" id="WP_022125971.1">
    <property type="nucleotide sequence ID" value="NZ_FR880980.1"/>
</dbReference>
<dbReference type="PANTHER" id="PTHR11019:SF159">
    <property type="entry name" value="TRANSCRIPTIONAL REGULATOR-RELATED"/>
    <property type="match status" value="1"/>
</dbReference>
<dbReference type="InterPro" id="IPR013096">
    <property type="entry name" value="Cupin_2"/>
</dbReference>
<dbReference type="GO" id="GO:0043565">
    <property type="term" value="F:sequence-specific DNA binding"/>
    <property type="evidence" value="ECO:0007669"/>
    <property type="project" value="InterPro"/>
</dbReference>
<dbReference type="Proteomes" id="UP000018362">
    <property type="component" value="Unassembled WGS sequence"/>
</dbReference>
<dbReference type="PROSITE" id="PS00041">
    <property type="entry name" value="HTH_ARAC_FAMILY_1"/>
    <property type="match status" value="1"/>
</dbReference>
<dbReference type="SMART" id="SM00342">
    <property type="entry name" value="HTH_ARAC"/>
    <property type="match status" value="1"/>
</dbReference>
<dbReference type="PROSITE" id="PS01124">
    <property type="entry name" value="HTH_ARAC_FAMILY_2"/>
    <property type="match status" value="1"/>
</dbReference>
<dbReference type="InterPro" id="IPR018062">
    <property type="entry name" value="HTH_AraC-typ_CS"/>
</dbReference>
<gene>
    <name evidence="5" type="ORF">BN509_01713</name>
</gene>